<dbReference type="InterPro" id="IPR025475">
    <property type="entry name" value="DUF4326"/>
</dbReference>
<name>A0A0S4R0F3_9ACTN</name>
<dbReference type="RefSeq" id="WP_207550494.1">
    <property type="nucleotide sequence ID" value="NZ_FAOZ01000048.1"/>
</dbReference>
<dbReference type="Pfam" id="PF14216">
    <property type="entry name" value="DUF4326"/>
    <property type="match status" value="1"/>
</dbReference>
<accession>A0A0S4R0F3</accession>
<sequence length="170" mass="17980">MPPYATLSADHPRPGVPGRAEPAAARSAARRVAAPPVQLGLFDDGGQTDGPGGLRPTDGVLLERLAAGGTVVVRLPGLFQPYGPLLRHLADTGRLVRIGRDTIWGNPHRLHPGASSQERAEAIAAYERHLQTRPDLLARVGELRGRALGCWCAPAPCHGDVLARLAHRSG</sequence>
<evidence type="ECO:0000313" key="4">
    <source>
        <dbReference type="Proteomes" id="UP000198802"/>
    </source>
</evidence>
<gene>
    <name evidence="3" type="ORF">Ga0074812_14846</name>
</gene>
<feature type="region of interest" description="Disordered" evidence="1">
    <location>
        <begin position="1"/>
        <end position="30"/>
    </location>
</feature>
<evidence type="ECO:0000256" key="1">
    <source>
        <dbReference type="SAM" id="MobiDB-lite"/>
    </source>
</evidence>
<dbReference type="AlphaFoldDB" id="A0A0S4R0F3"/>
<evidence type="ECO:0000313" key="3">
    <source>
        <dbReference type="EMBL" id="CUU60846.1"/>
    </source>
</evidence>
<feature type="region of interest" description="Disordered" evidence="1">
    <location>
        <begin position="36"/>
        <end position="55"/>
    </location>
</feature>
<evidence type="ECO:0000259" key="2">
    <source>
        <dbReference type="Pfam" id="PF14216"/>
    </source>
</evidence>
<keyword evidence="4" id="KW-1185">Reference proteome</keyword>
<protein>
    <recommendedName>
        <fullName evidence="2">DUF4326 domain-containing protein</fullName>
    </recommendedName>
</protein>
<reference evidence="4" key="1">
    <citation type="submission" date="2015-11" db="EMBL/GenBank/DDBJ databases">
        <authorList>
            <person name="Varghese N."/>
        </authorList>
    </citation>
    <scope>NUCLEOTIDE SEQUENCE [LARGE SCALE GENOMIC DNA]</scope>
    <source>
        <strain evidence="4">DSM 45899</strain>
    </source>
</reference>
<organism evidence="3 4">
    <name type="scientific">Parafrankia irregularis</name>
    <dbReference type="NCBI Taxonomy" id="795642"/>
    <lineage>
        <taxon>Bacteria</taxon>
        <taxon>Bacillati</taxon>
        <taxon>Actinomycetota</taxon>
        <taxon>Actinomycetes</taxon>
        <taxon>Frankiales</taxon>
        <taxon>Frankiaceae</taxon>
        <taxon>Parafrankia</taxon>
    </lineage>
</organism>
<feature type="domain" description="DUF4326" evidence="2">
    <location>
        <begin position="93"/>
        <end position="163"/>
    </location>
</feature>
<proteinExistence type="predicted"/>
<dbReference type="Proteomes" id="UP000198802">
    <property type="component" value="Unassembled WGS sequence"/>
</dbReference>
<dbReference type="EMBL" id="FAOZ01000048">
    <property type="protein sequence ID" value="CUU60846.1"/>
    <property type="molecule type" value="Genomic_DNA"/>
</dbReference>
<feature type="compositionally biased region" description="Low complexity" evidence="1">
    <location>
        <begin position="17"/>
        <end position="30"/>
    </location>
</feature>